<dbReference type="PANTHER" id="PTHR32089:SF112">
    <property type="entry name" value="LYSOZYME-LIKE PROTEIN-RELATED"/>
    <property type="match status" value="1"/>
</dbReference>
<keyword evidence="7 9" id="KW-0807">Transducer</keyword>
<gene>
    <name evidence="13" type="ordered locus">Dred_1181</name>
</gene>
<keyword evidence="2" id="KW-1003">Cell membrane</keyword>
<reference evidence="13 14" key="1">
    <citation type="submission" date="2007-03" db="EMBL/GenBank/DDBJ databases">
        <title>Complete sequence of Desulfotomaculum reducens MI-1.</title>
        <authorList>
            <consortium name="US DOE Joint Genome Institute"/>
            <person name="Copeland A."/>
            <person name="Lucas S."/>
            <person name="Lapidus A."/>
            <person name="Barry K."/>
            <person name="Detter J.C."/>
            <person name="Glavina del Rio T."/>
            <person name="Hammon N."/>
            <person name="Israni S."/>
            <person name="Dalin E."/>
            <person name="Tice H."/>
            <person name="Pitluck S."/>
            <person name="Sims D."/>
            <person name="Brettin T."/>
            <person name="Bruce D."/>
            <person name="Han C."/>
            <person name="Tapia R."/>
            <person name="Schmutz J."/>
            <person name="Larimer F."/>
            <person name="Land M."/>
            <person name="Hauser L."/>
            <person name="Kyrpides N."/>
            <person name="Kim E."/>
            <person name="Tebo B.M."/>
            <person name="Richardson P."/>
        </authorList>
    </citation>
    <scope>NUCLEOTIDE SEQUENCE [LARGE SCALE GENOMIC DNA]</scope>
    <source>
        <strain evidence="13 14">MI-1</strain>
    </source>
</reference>
<keyword evidence="6 10" id="KW-0472">Membrane</keyword>
<evidence type="ECO:0000256" key="3">
    <source>
        <dbReference type="ARBA" id="ARBA00022500"/>
    </source>
</evidence>
<dbReference type="STRING" id="349161.Dred_1181"/>
<dbReference type="EMBL" id="CP000612">
    <property type="protein sequence ID" value="ABO49715.1"/>
    <property type="molecule type" value="Genomic_DNA"/>
</dbReference>
<dbReference type="Gene3D" id="1.10.287.950">
    <property type="entry name" value="Methyl-accepting chemotaxis protein"/>
    <property type="match status" value="1"/>
</dbReference>
<dbReference type="GO" id="GO:0005886">
    <property type="term" value="C:plasma membrane"/>
    <property type="evidence" value="ECO:0007669"/>
    <property type="project" value="UniProtKB-SubCell"/>
</dbReference>
<dbReference type="CDD" id="cd06225">
    <property type="entry name" value="HAMP"/>
    <property type="match status" value="1"/>
</dbReference>
<name>A4J3R2_DESRM</name>
<keyword evidence="4 10" id="KW-0812">Transmembrane</keyword>
<dbReference type="InterPro" id="IPR004089">
    <property type="entry name" value="MCPsignal_dom"/>
</dbReference>
<dbReference type="Pfam" id="PF00015">
    <property type="entry name" value="MCPsignal"/>
    <property type="match status" value="1"/>
</dbReference>
<feature type="transmembrane region" description="Helical" evidence="10">
    <location>
        <begin position="285"/>
        <end position="304"/>
    </location>
</feature>
<dbReference type="SUPFAM" id="SSF58104">
    <property type="entry name" value="Methyl-accepting chemotaxis protein (MCP) signaling domain"/>
    <property type="match status" value="1"/>
</dbReference>
<feature type="domain" description="HAMP" evidence="12">
    <location>
        <begin position="306"/>
        <end position="358"/>
    </location>
</feature>
<dbReference type="RefSeq" id="WP_011877541.1">
    <property type="nucleotide sequence ID" value="NC_009253.1"/>
</dbReference>
<dbReference type="InterPro" id="IPR029151">
    <property type="entry name" value="Sensor-like_sf"/>
</dbReference>
<evidence type="ECO:0000256" key="7">
    <source>
        <dbReference type="ARBA" id="ARBA00023224"/>
    </source>
</evidence>
<evidence type="ECO:0000256" key="10">
    <source>
        <dbReference type="SAM" id="Phobius"/>
    </source>
</evidence>
<dbReference type="eggNOG" id="COG0840">
    <property type="taxonomic scope" value="Bacteria"/>
</dbReference>
<organism evidence="13 14">
    <name type="scientific">Desulforamulus reducens (strain ATCC BAA-1160 / DSM 100696 / MI-1)</name>
    <name type="common">Desulfotomaculum reducens</name>
    <dbReference type="NCBI Taxonomy" id="349161"/>
    <lineage>
        <taxon>Bacteria</taxon>
        <taxon>Bacillati</taxon>
        <taxon>Bacillota</taxon>
        <taxon>Clostridia</taxon>
        <taxon>Eubacteriales</taxon>
        <taxon>Peptococcaceae</taxon>
        <taxon>Desulforamulus</taxon>
    </lineage>
</organism>
<feature type="domain" description="Methyl-accepting transducer" evidence="11">
    <location>
        <begin position="356"/>
        <end position="606"/>
    </location>
</feature>
<comment type="similarity">
    <text evidence="8">Belongs to the methyl-accepting chemotaxis (MCP) protein family.</text>
</comment>
<dbReference type="CDD" id="cd11386">
    <property type="entry name" value="MCP_signal"/>
    <property type="match status" value="1"/>
</dbReference>
<evidence type="ECO:0000256" key="8">
    <source>
        <dbReference type="ARBA" id="ARBA00029447"/>
    </source>
</evidence>
<protein>
    <submittedName>
        <fullName evidence="13">Methyl-accepting chemotaxis sensory transducer</fullName>
    </submittedName>
</protein>
<evidence type="ECO:0000313" key="13">
    <source>
        <dbReference type="EMBL" id="ABO49715.1"/>
    </source>
</evidence>
<dbReference type="InterPro" id="IPR003660">
    <property type="entry name" value="HAMP_dom"/>
</dbReference>
<keyword evidence="3" id="KW-0145">Chemotaxis</keyword>
<dbReference type="CDD" id="cd12912">
    <property type="entry name" value="PDC2_MCP_like"/>
    <property type="match status" value="1"/>
</dbReference>
<evidence type="ECO:0000256" key="5">
    <source>
        <dbReference type="ARBA" id="ARBA00022989"/>
    </source>
</evidence>
<dbReference type="Proteomes" id="UP000001556">
    <property type="component" value="Chromosome"/>
</dbReference>
<dbReference type="PANTHER" id="PTHR32089">
    <property type="entry name" value="METHYL-ACCEPTING CHEMOTAXIS PROTEIN MCPB"/>
    <property type="match status" value="1"/>
</dbReference>
<evidence type="ECO:0000256" key="4">
    <source>
        <dbReference type="ARBA" id="ARBA00022692"/>
    </source>
</evidence>
<dbReference type="GO" id="GO:0007165">
    <property type="term" value="P:signal transduction"/>
    <property type="evidence" value="ECO:0007669"/>
    <property type="project" value="UniProtKB-KW"/>
</dbReference>
<dbReference type="AlphaFoldDB" id="A4J3R2"/>
<evidence type="ECO:0000256" key="1">
    <source>
        <dbReference type="ARBA" id="ARBA00004651"/>
    </source>
</evidence>
<sequence length="621" mass="67819">MSMVPSSRIKPSGSLKFQVSVFIAILLIVCVMAVSWLSISKMEKAINQKVKEGEMVASLIIREEIQHFLDSKGEIVKNLSLAQEFQSQDKKQILKLLLSAQNQSEFQNIYFVTGSGEITIAPVKQLPKDFDPRQRVWYQEAVKKGTMVCTDPYIDQATGKPCMTVALAVKDSEGRFVGVLGADIKLETISSLAVKYKFGEEGYFYVCDKQGKVIGHPDAKAINGDIMNRAYVKAALAGKSGFDTYADNGVKKLVYYSEIPKTGWGLFVQQPEQEAYAELYRARNMIIIITLLILASALVISLYFTGKMVNVIKMVGEGARAIAQGNLTYSLTIARKDELGILSDSINEMTNHLKTIIGGVKDSTNRVTGACNSMAVSMEQIHEASDKNASDISNVAATTEQITASAENINEMVGSVSLSAQHGQEEIGEVIGAMEGIKSSTNEISRAISEVENQSKKIQHITTIITQIAEQTNLLALNAAIEAARAGEHGKGFTVVADEVRKLAEQTSAATREIHGVIENVYASVRDSVDKMLTGNEMVEMGSQRVQEAGEVFKTITINIEELVEKMAQITRATITMSASIQNVAAASQEQAAIIEEENKMVEDLRQSAIVLDNMVQKFVV</sequence>
<dbReference type="Pfam" id="PF00672">
    <property type="entry name" value="HAMP"/>
    <property type="match status" value="1"/>
</dbReference>
<dbReference type="PROSITE" id="PS50111">
    <property type="entry name" value="CHEMOTAXIS_TRANSDUC_2"/>
    <property type="match status" value="1"/>
</dbReference>
<dbReference type="HOGENOM" id="CLU_000445_107_19_9"/>
<dbReference type="SUPFAM" id="SSF103190">
    <property type="entry name" value="Sensory domain-like"/>
    <property type="match status" value="2"/>
</dbReference>
<evidence type="ECO:0000256" key="6">
    <source>
        <dbReference type="ARBA" id="ARBA00023136"/>
    </source>
</evidence>
<dbReference type="CDD" id="cd18773">
    <property type="entry name" value="PDC1_HK_sensor"/>
    <property type="match status" value="1"/>
</dbReference>
<evidence type="ECO:0000259" key="12">
    <source>
        <dbReference type="PROSITE" id="PS50885"/>
    </source>
</evidence>
<dbReference type="KEGG" id="drm:Dred_1181"/>
<dbReference type="SMART" id="SM00283">
    <property type="entry name" value="MA"/>
    <property type="match status" value="1"/>
</dbReference>
<dbReference type="SMART" id="SM00304">
    <property type="entry name" value="HAMP"/>
    <property type="match status" value="1"/>
</dbReference>
<dbReference type="PROSITE" id="PS50885">
    <property type="entry name" value="HAMP"/>
    <property type="match status" value="1"/>
</dbReference>
<evidence type="ECO:0000259" key="11">
    <source>
        <dbReference type="PROSITE" id="PS50111"/>
    </source>
</evidence>
<dbReference type="Pfam" id="PF02743">
    <property type="entry name" value="dCache_1"/>
    <property type="match status" value="1"/>
</dbReference>
<evidence type="ECO:0000256" key="9">
    <source>
        <dbReference type="PROSITE-ProRule" id="PRU00284"/>
    </source>
</evidence>
<dbReference type="Gene3D" id="3.30.450.20">
    <property type="entry name" value="PAS domain"/>
    <property type="match status" value="2"/>
</dbReference>
<proteinExistence type="inferred from homology"/>
<dbReference type="GO" id="GO:0006935">
    <property type="term" value="P:chemotaxis"/>
    <property type="evidence" value="ECO:0007669"/>
    <property type="project" value="UniProtKB-KW"/>
</dbReference>
<dbReference type="OrthoDB" id="13222at2"/>
<evidence type="ECO:0000256" key="2">
    <source>
        <dbReference type="ARBA" id="ARBA00022475"/>
    </source>
</evidence>
<comment type="subcellular location">
    <subcellularLocation>
        <location evidence="1">Cell membrane</location>
        <topology evidence="1">Multi-pass membrane protein</topology>
    </subcellularLocation>
</comment>
<dbReference type="InterPro" id="IPR033479">
    <property type="entry name" value="dCache_1"/>
</dbReference>
<keyword evidence="5 10" id="KW-1133">Transmembrane helix</keyword>
<keyword evidence="14" id="KW-1185">Reference proteome</keyword>
<evidence type="ECO:0000313" key="14">
    <source>
        <dbReference type="Proteomes" id="UP000001556"/>
    </source>
</evidence>
<feature type="transmembrane region" description="Helical" evidence="10">
    <location>
        <begin position="20"/>
        <end position="39"/>
    </location>
</feature>
<accession>A4J3R2</accession>